<keyword evidence="5" id="KW-0378">Hydrolase</keyword>
<name>A0A381SLA0_9ZZZZ</name>
<keyword evidence="6" id="KW-0694">RNA-binding</keyword>
<evidence type="ECO:0000313" key="7">
    <source>
        <dbReference type="EMBL" id="SVA04766.1"/>
    </source>
</evidence>
<evidence type="ECO:0000256" key="3">
    <source>
        <dbReference type="ARBA" id="ARBA00022722"/>
    </source>
</evidence>
<reference evidence="7" key="1">
    <citation type="submission" date="2018-05" db="EMBL/GenBank/DDBJ databases">
        <authorList>
            <person name="Lanie J.A."/>
            <person name="Ng W.-L."/>
            <person name="Kazmierczak K.M."/>
            <person name="Andrzejewski T.M."/>
            <person name="Davidsen T.M."/>
            <person name="Wayne K.J."/>
            <person name="Tettelin H."/>
            <person name="Glass J.I."/>
            <person name="Rusch D."/>
            <person name="Podicherti R."/>
            <person name="Tsui H.-C.T."/>
            <person name="Winkler M.E."/>
        </authorList>
    </citation>
    <scope>NUCLEOTIDE SEQUENCE</scope>
</reference>
<dbReference type="GO" id="GO:0042781">
    <property type="term" value="F:3'-tRNA processing endoribonuclease activity"/>
    <property type="evidence" value="ECO:0007669"/>
    <property type="project" value="TreeGrafter"/>
</dbReference>
<evidence type="ECO:0000256" key="1">
    <source>
        <dbReference type="ARBA" id="ARBA00002663"/>
    </source>
</evidence>
<dbReference type="GO" id="GO:0000049">
    <property type="term" value="F:tRNA binding"/>
    <property type="evidence" value="ECO:0007669"/>
    <property type="project" value="InterPro"/>
</dbReference>
<dbReference type="AlphaFoldDB" id="A0A381SLA0"/>
<comment type="function">
    <text evidence="1">RNaseP catalyzes the removal of the 5'-leader sequence from pre-tRNA to produce the mature 5'-terminus. It can also cleave other RNA substrates such as 4.5S RNA. The protein component plays an auxiliary but essential role in vivo by binding to the 5'-leader sequence and broadening the substrate specificity of the ribozyme.</text>
</comment>
<dbReference type="PANTHER" id="PTHR33992">
    <property type="entry name" value="RIBONUCLEASE P PROTEIN COMPONENT"/>
    <property type="match status" value="1"/>
</dbReference>
<organism evidence="7">
    <name type="scientific">marine metagenome</name>
    <dbReference type="NCBI Taxonomy" id="408172"/>
    <lineage>
        <taxon>unclassified sequences</taxon>
        <taxon>metagenomes</taxon>
        <taxon>ecological metagenomes</taxon>
    </lineage>
</organism>
<proteinExistence type="inferred from homology"/>
<keyword evidence="3" id="KW-0540">Nuclease</keyword>
<dbReference type="InterPro" id="IPR020568">
    <property type="entry name" value="Ribosomal_Su5_D2-typ_SF"/>
</dbReference>
<sequence>VQKDVKDWPFRSKPLRFGYGRALRLTQRHQFNRVFRQASVRRTYPPLRLFASPNKGTTPRLGLVVGKRAIRRAVDRNRLKRAIRESFRKEQHRLPPMDIVIQAMQGRDDKKNAAELDDVLAQLWKGLEGDA</sequence>
<dbReference type="HAMAP" id="MF_00227">
    <property type="entry name" value="RNase_P"/>
    <property type="match status" value="1"/>
</dbReference>
<evidence type="ECO:0000256" key="4">
    <source>
        <dbReference type="ARBA" id="ARBA00022759"/>
    </source>
</evidence>
<evidence type="ECO:0000256" key="6">
    <source>
        <dbReference type="ARBA" id="ARBA00022884"/>
    </source>
</evidence>
<evidence type="ECO:0000256" key="2">
    <source>
        <dbReference type="ARBA" id="ARBA00022694"/>
    </source>
</evidence>
<dbReference type="GO" id="GO:0030677">
    <property type="term" value="C:ribonuclease P complex"/>
    <property type="evidence" value="ECO:0007669"/>
    <property type="project" value="TreeGrafter"/>
</dbReference>
<gene>
    <name evidence="7" type="ORF">METZ01_LOCUS57620</name>
</gene>
<dbReference type="InterPro" id="IPR000100">
    <property type="entry name" value="RNase_P"/>
</dbReference>
<dbReference type="InterPro" id="IPR014721">
    <property type="entry name" value="Ribsml_uS5_D2-typ_fold_subgr"/>
</dbReference>
<dbReference type="PANTHER" id="PTHR33992:SF1">
    <property type="entry name" value="RIBONUCLEASE P PROTEIN COMPONENT"/>
    <property type="match status" value="1"/>
</dbReference>
<keyword evidence="2" id="KW-0819">tRNA processing</keyword>
<dbReference type="NCBIfam" id="TIGR00188">
    <property type="entry name" value="rnpA"/>
    <property type="match status" value="1"/>
</dbReference>
<dbReference type="Pfam" id="PF00825">
    <property type="entry name" value="Ribonuclease_P"/>
    <property type="match status" value="1"/>
</dbReference>
<dbReference type="GO" id="GO:0004526">
    <property type="term" value="F:ribonuclease P activity"/>
    <property type="evidence" value="ECO:0007669"/>
    <property type="project" value="InterPro"/>
</dbReference>
<evidence type="ECO:0000256" key="5">
    <source>
        <dbReference type="ARBA" id="ARBA00022801"/>
    </source>
</evidence>
<dbReference type="EMBL" id="UINC01003262">
    <property type="protein sequence ID" value="SVA04766.1"/>
    <property type="molecule type" value="Genomic_DNA"/>
</dbReference>
<keyword evidence="4" id="KW-0255">Endonuclease</keyword>
<feature type="non-terminal residue" evidence="7">
    <location>
        <position position="1"/>
    </location>
</feature>
<dbReference type="InterPro" id="IPR020539">
    <property type="entry name" value="RNase_P_CS"/>
</dbReference>
<dbReference type="SUPFAM" id="SSF54211">
    <property type="entry name" value="Ribosomal protein S5 domain 2-like"/>
    <property type="match status" value="1"/>
</dbReference>
<dbReference type="PROSITE" id="PS00648">
    <property type="entry name" value="RIBONUCLEASE_P"/>
    <property type="match status" value="1"/>
</dbReference>
<dbReference type="Gene3D" id="3.30.230.10">
    <property type="match status" value="1"/>
</dbReference>
<accession>A0A381SLA0</accession>
<protein>
    <submittedName>
        <fullName evidence="7">Uncharacterized protein</fullName>
    </submittedName>
</protein>